<protein>
    <submittedName>
        <fullName evidence="2">Uncharacterized protein</fullName>
    </submittedName>
</protein>
<reference evidence="2" key="1">
    <citation type="submission" date="2006-09" db="EMBL/GenBank/DDBJ databases">
        <title>Complete sequence of Rhodopseudomonas palustris BisA53.</title>
        <authorList>
            <consortium name="US DOE Joint Genome Institute"/>
            <person name="Copeland A."/>
            <person name="Lucas S."/>
            <person name="Lapidus A."/>
            <person name="Barry K."/>
            <person name="Detter J.C."/>
            <person name="Glavina del Rio T."/>
            <person name="Hammon N."/>
            <person name="Israni S."/>
            <person name="Dalin E."/>
            <person name="Tice H."/>
            <person name="Pitluck S."/>
            <person name="Chain P."/>
            <person name="Malfatti S."/>
            <person name="Shin M."/>
            <person name="Vergez L."/>
            <person name="Schmutz J."/>
            <person name="Larimer F."/>
            <person name="Land M."/>
            <person name="Hauser L."/>
            <person name="Pelletier D.A."/>
            <person name="Kyrpides N."/>
            <person name="Kim E."/>
            <person name="Harwood C.S."/>
            <person name="Oda Y."/>
            <person name="Richardson P."/>
        </authorList>
    </citation>
    <scope>NUCLEOTIDE SEQUENCE [LARGE SCALE GENOMIC DNA]</scope>
    <source>
        <strain evidence="2">BisA53</strain>
    </source>
</reference>
<dbReference type="STRING" id="316055.RPE_0863"/>
<proteinExistence type="predicted"/>
<dbReference type="eggNOG" id="ENOG5032VZQ">
    <property type="taxonomic scope" value="Bacteria"/>
</dbReference>
<dbReference type="KEGG" id="rpe:RPE_0863"/>
<accession>Q07TB5</accession>
<gene>
    <name evidence="2" type="ordered locus">RPE_0863</name>
</gene>
<organism evidence="2">
    <name type="scientific">Rhodopseudomonas palustris (strain BisA53)</name>
    <dbReference type="NCBI Taxonomy" id="316055"/>
    <lineage>
        <taxon>Bacteria</taxon>
        <taxon>Pseudomonadati</taxon>
        <taxon>Pseudomonadota</taxon>
        <taxon>Alphaproteobacteria</taxon>
        <taxon>Hyphomicrobiales</taxon>
        <taxon>Nitrobacteraceae</taxon>
        <taxon>Rhodopseudomonas</taxon>
    </lineage>
</organism>
<dbReference type="EMBL" id="CP000463">
    <property type="protein sequence ID" value="ABJ04819.1"/>
    <property type="molecule type" value="Genomic_DNA"/>
</dbReference>
<name>Q07TB5_RHOP5</name>
<evidence type="ECO:0000256" key="1">
    <source>
        <dbReference type="SAM" id="MobiDB-lite"/>
    </source>
</evidence>
<dbReference type="HOGENOM" id="CLU_131957_0_0_5"/>
<sequence>MSDGAASGRGKGGTIFTPHCSFSQFALVCGRAPEAIGSSRISMVSTGSARIVFNLGAASVLALSLGACGTFGGFGGSQQAVPAEPPPAPEMPASIRPDEIVGRWGLASFQNPNDRARTEKAALSQCKNPYVIGAGSSGGVIMHLADQATPQELRLKGSPSGKNYIGPAGPAGGEGDREIVSFDGRVLVTRFIDKDAANRYGNMVYVRCAPRA</sequence>
<feature type="region of interest" description="Disordered" evidence="1">
    <location>
        <begin position="156"/>
        <end position="177"/>
    </location>
</feature>
<dbReference type="AlphaFoldDB" id="Q07TB5"/>
<evidence type="ECO:0000313" key="2">
    <source>
        <dbReference type="EMBL" id="ABJ04819.1"/>
    </source>
</evidence>